<organism evidence="1 2">
    <name type="scientific">Nosema bombycis (strain CQ1 / CVCC 102059)</name>
    <name type="common">Microsporidian parasite</name>
    <name type="synonym">Pebrine of silkworm</name>
    <dbReference type="NCBI Taxonomy" id="578461"/>
    <lineage>
        <taxon>Eukaryota</taxon>
        <taxon>Fungi</taxon>
        <taxon>Fungi incertae sedis</taxon>
        <taxon>Microsporidia</taxon>
        <taxon>Nosematidae</taxon>
        <taxon>Nosema</taxon>
    </lineage>
</organism>
<dbReference type="VEuPathDB" id="MicrosporidiaDB:NBO_12g0012"/>
<proteinExistence type="predicted"/>
<accession>R0KVL7</accession>
<keyword evidence="2" id="KW-1185">Reference proteome</keyword>
<gene>
    <name evidence="1" type="ORF">NBO_12g0012</name>
</gene>
<dbReference type="HOGENOM" id="CLU_1343607_0_0_1"/>
<protein>
    <submittedName>
        <fullName evidence="1">Uncharacterized protein</fullName>
    </submittedName>
</protein>
<sequence>MVPIKGDLTVKFYFDRFYILIKEVIDEVIRKIDPDSPGCAKNCYNLVKAFIKKVLKISKEFVAKSWEPLGAIDFFSKILNRKIENLDDYIEIDRIMCDFYNMVCCVSGIRDNLEDSELDFINPMLANNHEFRVSKGFEITSKSPYKLKEIKAYNSESYIFFLERDVDYFEKDLMNGFSARFSPEKLKEEKIHLIEVVTTEKKFHFHLNKFTMV</sequence>
<evidence type="ECO:0000313" key="1">
    <source>
        <dbReference type="EMBL" id="EOB14906.1"/>
    </source>
</evidence>
<dbReference type="AlphaFoldDB" id="R0KVL7"/>
<reference evidence="1 2" key="1">
    <citation type="journal article" date="2013" name="BMC Genomics">
        <title>Comparative genomics of parasitic silkworm microsporidia reveal an association between genome expansion and host adaptation.</title>
        <authorList>
            <person name="Pan G."/>
            <person name="Xu J."/>
            <person name="Li T."/>
            <person name="Xia Q."/>
            <person name="Liu S.L."/>
            <person name="Zhang G."/>
            <person name="Li S."/>
            <person name="Li C."/>
            <person name="Liu H."/>
            <person name="Yang L."/>
            <person name="Liu T."/>
            <person name="Zhang X."/>
            <person name="Wu Z."/>
            <person name="Fan W."/>
            <person name="Dang X."/>
            <person name="Xiang H."/>
            <person name="Tao M."/>
            <person name="Li Y."/>
            <person name="Hu J."/>
            <person name="Li Z."/>
            <person name="Lin L."/>
            <person name="Luo J."/>
            <person name="Geng L."/>
            <person name="Wang L."/>
            <person name="Long M."/>
            <person name="Wan Y."/>
            <person name="He N."/>
            <person name="Zhang Z."/>
            <person name="Lu C."/>
            <person name="Keeling P.J."/>
            <person name="Wang J."/>
            <person name="Xiang Z."/>
            <person name="Zhou Z."/>
        </authorList>
    </citation>
    <scope>NUCLEOTIDE SEQUENCE [LARGE SCALE GENOMIC DNA]</scope>
    <source>
        <strain evidence="2">CQ1 / CVCC 102059</strain>
    </source>
</reference>
<evidence type="ECO:0000313" key="2">
    <source>
        <dbReference type="Proteomes" id="UP000016927"/>
    </source>
</evidence>
<dbReference type="EMBL" id="KB908920">
    <property type="protein sequence ID" value="EOB14906.1"/>
    <property type="molecule type" value="Genomic_DNA"/>
</dbReference>
<name>R0KVL7_NOSB1</name>
<dbReference type="Proteomes" id="UP000016927">
    <property type="component" value="Unassembled WGS sequence"/>
</dbReference>